<name>A0AAD7GI09_MYCRO</name>
<feature type="non-terminal residue" evidence="1">
    <location>
        <position position="1"/>
    </location>
</feature>
<reference evidence="1" key="1">
    <citation type="submission" date="2023-03" db="EMBL/GenBank/DDBJ databases">
        <title>Massive genome expansion in bonnet fungi (Mycena s.s.) driven by repeated elements and novel gene families across ecological guilds.</title>
        <authorList>
            <consortium name="Lawrence Berkeley National Laboratory"/>
            <person name="Harder C.B."/>
            <person name="Miyauchi S."/>
            <person name="Viragh M."/>
            <person name="Kuo A."/>
            <person name="Thoen E."/>
            <person name="Andreopoulos B."/>
            <person name="Lu D."/>
            <person name="Skrede I."/>
            <person name="Drula E."/>
            <person name="Henrissat B."/>
            <person name="Morin E."/>
            <person name="Kohler A."/>
            <person name="Barry K."/>
            <person name="LaButti K."/>
            <person name="Morin E."/>
            <person name="Salamov A."/>
            <person name="Lipzen A."/>
            <person name="Mereny Z."/>
            <person name="Hegedus B."/>
            <person name="Baldrian P."/>
            <person name="Stursova M."/>
            <person name="Weitz H."/>
            <person name="Taylor A."/>
            <person name="Grigoriev I.V."/>
            <person name="Nagy L.G."/>
            <person name="Martin F."/>
            <person name="Kauserud H."/>
        </authorList>
    </citation>
    <scope>NUCLEOTIDE SEQUENCE</scope>
    <source>
        <strain evidence="1">CBHHK067</strain>
    </source>
</reference>
<sequence length="116" mass="12874">QIRSAYDATQALGSPVKFFISFDFTTDLGCSLEDIVARTLNLSSHPSQFTVGGKPMISSFESGFLGNAGWTSLKSRTNAYLMPFIEELEGKFTSYSSLDTWMCWGCAWPQGDYDKN</sequence>
<dbReference type="EMBL" id="JARKIE010000036">
    <property type="protein sequence ID" value="KAJ7695952.1"/>
    <property type="molecule type" value="Genomic_DNA"/>
</dbReference>
<dbReference type="AlphaFoldDB" id="A0AAD7GI09"/>
<dbReference type="InterPro" id="IPR005197">
    <property type="entry name" value="Glyco_hydro_71"/>
</dbReference>
<organism evidence="1 2">
    <name type="scientific">Mycena rosella</name>
    <name type="common">Pink bonnet</name>
    <name type="synonym">Agaricus rosellus</name>
    <dbReference type="NCBI Taxonomy" id="1033263"/>
    <lineage>
        <taxon>Eukaryota</taxon>
        <taxon>Fungi</taxon>
        <taxon>Dikarya</taxon>
        <taxon>Basidiomycota</taxon>
        <taxon>Agaricomycotina</taxon>
        <taxon>Agaricomycetes</taxon>
        <taxon>Agaricomycetidae</taxon>
        <taxon>Agaricales</taxon>
        <taxon>Marasmiineae</taxon>
        <taxon>Mycenaceae</taxon>
        <taxon>Mycena</taxon>
    </lineage>
</organism>
<dbReference type="Proteomes" id="UP001221757">
    <property type="component" value="Unassembled WGS sequence"/>
</dbReference>
<gene>
    <name evidence="1" type="ORF">B0H17DRAFT_866660</name>
</gene>
<feature type="non-terminal residue" evidence="1">
    <location>
        <position position="116"/>
    </location>
</feature>
<dbReference type="Pfam" id="PF03659">
    <property type="entry name" value="Glyco_hydro_71"/>
    <property type="match status" value="1"/>
</dbReference>
<keyword evidence="1" id="KW-0378">Hydrolase</keyword>
<dbReference type="GO" id="GO:0051118">
    <property type="term" value="F:glucan endo-1,3-alpha-glucosidase activity"/>
    <property type="evidence" value="ECO:0007669"/>
    <property type="project" value="InterPro"/>
</dbReference>
<keyword evidence="2" id="KW-1185">Reference proteome</keyword>
<comment type="caution">
    <text evidence="1">The sequence shown here is derived from an EMBL/GenBank/DDBJ whole genome shotgun (WGS) entry which is preliminary data.</text>
</comment>
<proteinExistence type="predicted"/>
<protein>
    <submittedName>
        <fullName evidence="1">Glycoside hydrolase</fullName>
    </submittedName>
</protein>
<accession>A0AAD7GI09</accession>
<evidence type="ECO:0000313" key="2">
    <source>
        <dbReference type="Proteomes" id="UP001221757"/>
    </source>
</evidence>
<evidence type="ECO:0000313" key="1">
    <source>
        <dbReference type="EMBL" id="KAJ7695952.1"/>
    </source>
</evidence>